<evidence type="ECO:0008006" key="3">
    <source>
        <dbReference type="Google" id="ProtNLM"/>
    </source>
</evidence>
<dbReference type="Gene3D" id="3.40.50.150">
    <property type="entry name" value="Vaccinia Virus protein VP39"/>
    <property type="match status" value="1"/>
</dbReference>
<dbReference type="RefSeq" id="WP_145615557.1">
    <property type="nucleotide sequence ID" value="NZ_VITO01000002.1"/>
</dbReference>
<evidence type="ECO:0000313" key="1">
    <source>
        <dbReference type="EMBL" id="TWB30741.1"/>
    </source>
</evidence>
<dbReference type="SUPFAM" id="SSF53335">
    <property type="entry name" value="S-adenosyl-L-methionine-dependent methyltransferases"/>
    <property type="match status" value="1"/>
</dbReference>
<gene>
    <name evidence="1" type="ORF">FBZ88_102306</name>
</gene>
<proteinExistence type="predicted"/>
<dbReference type="Proteomes" id="UP000316545">
    <property type="component" value="Unassembled WGS sequence"/>
</dbReference>
<organism evidence="1 2">
    <name type="scientific">Nitrospirillum amazonense</name>
    <dbReference type="NCBI Taxonomy" id="28077"/>
    <lineage>
        <taxon>Bacteria</taxon>
        <taxon>Pseudomonadati</taxon>
        <taxon>Pseudomonadota</taxon>
        <taxon>Alphaproteobacteria</taxon>
        <taxon>Rhodospirillales</taxon>
        <taxon>Azospirillaceae</taxon>
        <taxon>Nitrospirillum</taxon>
    </lineage>
</organism>
<comment type="caution">
    <text evidence="1">The sequence shown here is derived from an EMBL/GenBank/DDBJ whole genome shotgun (WGS) entry which is preliminary data.</text>
</comment>
<keyword evidence="2" id="KW-1185">Reference proteome</keyword>
<sequence>MYHHNHAGVDFRVFIQKMVKSKMARTYMEIGVRDGSTLAMIDCSAIGVDPCFQFSSSPIGTKPSLFLYQKTSDQFFRDHDVRAISGDTLDVVFLDGLHQFEYLLRDFINSERNCNRHSLIMLDDCLPVNAEMTERQHNPLQRKNQDYAGWWTGDAWKMIPILKKYRKDLHITLVDTTPTGIVCITNLNPSSTILEDNYYEILKEFGDAVMTDENIEKFYQENEIASSQAIMAGFNASLTVGP</sequence>
<dbReference type="EMBL" id="VITO01000002">
    <property type="protein sequence ID" value="TWB30741.1"/>
    <property type="molecule type" value="Genomic_DNA"/>
</dbReference>
<name>A0A560GAA0_9PROT</name>
<reference evidence="1 2" key="1">
    <citation type="submission" date="2019-06" db="EMBL/GenBank/DDBJ databases">
        <title>Genomic Encyclopedia of Type Strains, Phase IV (KMG-V): Genome sequencing to study the core and pangenomes of soil and plant-associated prokaryotes.</title>
        <authorList>
            <person name="Whitman W."/>
        </authorList>
    </citation>
    <scope>NUCLEOTIDE SEQUENCE [LARGE SCALE GENOMIC DNA]</scope>
    <source>
        <strain evidence="1 2">BR 11865</strain>
    </source>
</reference>
<evidence type="ECO:0000313" key="2">
    <source>
        <dbReference type="Proteomes" id="UP000316545"/>
    </source>
</evidence>
<dbReference type="InterPro" id="IPR029063">
    <property type="entry name" value="SAM-dependent_MTases_sf"/>
</dbReference>
<accession>A0A560GAA0</accession>
<dbReference type="AlphaFoldDB" id="A0A560GAA0"/>
<protein>
    <recommendedName>
        <fullName evidence="3">Methyltransferase family protein</fullName>
    </recommendedName>
</protein>